<keyword evidence="3" id="KW-0808">Transferase</keyword>
<keyword evidence="1" id="KW-0597">Phosphoprotein</keyword>
<organism evidence="3">
    <name type="scientific">hydrothermal vent metagenome</name>
    <dbReference type="NCBI Taxonomy" id="652676"/>
    <lineage>
        <taxon>unclassified sequences</taxon>
        <taxon>metagenomes</taxon>
        <taxon>ecological metagenomes</taxon>
    </lineage>
</organism>
<dbReference type="PROSITE" id="PS50110">
    <property type="entry name" value="RESPONSE_REGULATORY"/>
    <property type="match status" value="1"/>
</dbReference>
<dbReference type="PANTHER" id="PTHR43719">
    <property type="entry name" value="TWO-COMPONENT HISTIDINE KINASE"/>
    <property type="match status" value="1"/>
</dbReference>
<dbReference type="Gene3D" id="3.40.50.2300">
    <property type="match status" value="1"/>
</dbReference>
<dbReference type="EMBL" id="FPHM01000047">
    <property type="protein sequence ID" value="SFV57993.1"/>
    <property type="molecule type" value="Genomic_DNA"/>
</dbReference>
<proteinExistence type="predicted"/>
<accession>A0A1W1BWV8</accession>
<dbReference type="SUPFAM" id="SSF52172">
    <property type="entry name" value="CheY-like"/>
    <property type="match status" value="1"/>
</dbReference>
<evidence type="ECO:0000256" key="1">
    <source>
        <dbReference type="ARBA" id="ARBA00022553"/>
    </source>
</evidence>
<dbReference type="AlphaFoldDB" id="A0A1W1BWV8"/>
<dbReference type="CDD" id="cd17546">
    <property type="entry name" value="REC_hyHK_CKI1_RcsC-like"/>
    <property type="match status" value="1"/>
</dbReference>
<dbReference type="SMART" id="SM00448">
    <property type="entry name" value="REC"/>
    <property type="match status" value="1"/>
</dbReference>
<reference evidence="3" key="1">
    <citation type="submission" date="2016-10" db="EMBL/GenBank/DDBJ databases">
        <authorList>
            <person name="de Groot N.N."/>
        </authorList>
    </citation>
    <scope>NUCLEOTIDE SEQUENCE</scope>
</reference>
<dbReference type="InterPro" id="IPR050956">
    <property type="entry name" value="2C_system_His_kinase"/>
</dbReference>
<evidence type="ECO:0000259" key="2">
    <source>
        <dbReference type="PROSITE" id="PS50110"/>
    </source>
</evidence>
<evidence type="ECO:0000313" key="3">
    <source>
        <dbReference type="EMBL" id="SFV57993.1"/>
    </source>
</evidence>
<dbReference type="PANTHER" id="PTHR43719:SF28">
    <property type="entry name" value="PEROXIDE STRESS-ACTIVATED HISTIDINE KINASE MAK1-RELATED"/>
    <property type="match status" value="1"/>
</dbReference>
<dbReference type="InterPro" id="IPR011006">
    <property type="entry name" value="CheY-like_superfamily"/>
</dbReference>
<keyword evidence="3" id="KW-0418">Kinase</keyword>
<dbReference type="Pfam" id="PF00072">
    <property type="entry name" value="Response_reg"/>
    <property type="match status" value="1"/>
</dbReference>
<dbReference type="GO" id="GO:0000160">
    <property type="term" value="P:phosphorelay signal transduction system"/>
    <property type="evidence" value="ECO:0007669"/>
    <property type="project" value="InterPro"/>
</dbReference>
<dbReference type="GO" id="GO:0016301">
    <property type="term" value="F:kinase activity"/>
    <property type="evidence" value="ECO:0007669"/>
    <property type="project" value="UniProtKB-KW"/>
</dbReference>
<gene>
    <name evidence="3" type="ORF">MNB_SV-13-972</name>
</gene>
<name>A0A1W1BWV8_9ZZZZ</name>
<sequence>MGIKVTIANNGLEAFNLRSTQHFDIIFMDIQMPVMNGIESTHAILEYEKEKKLIHIPIVALTANALKGDKELFLAEGMDDYLSKPIQVHEIEKILFYYFCTEHCDILLCRKEQNDKLAFNIGLNKIGYSVDIAENIEDLKRMLKSNKYKYVLLDKELEGFLEDEEIHDIMDKLAIKSIVFVENKDYATLEDHEKYTRIIPRSTHVSV</sequence>
<dbReference type="InterPro" id="IPR001789">
    <property type="entry name" value="Sig_transdc_resp-reg_receiver"/>
</dbReference>
<feature type="domain" description="Response regulatory" evidence="2">
    <location>
        <begin position="1"/>
        <end position="99"/>
    </location>
</feature>
<protein>
    <submittedName>
        <fullName evidence="3">BarA sensory histidine kinase (= VarS = GacS)</fullName>
    </submittedName>
</protein>